<dbReference type="Proteomes" id="UP000244077">
    <property type="component" value="Unassembled WGS sequence"/>
</dbReference>
<dbReference type="AlphaFoldDB" id="A0A2T5HAC9"/>
<evidence type="ECO:0000256" key="1">
    <source>
        <dbReference type="SAM" id="SignalP"/>
    </source>
</evidence>
<reference evidence="2 3" key="1">
    <citation type="submission" date="2018-04" db="EMBL/GenBank/DDBJ databases">
        <title>Genomic Encyclopedia of Archaeal and Bacterial Type Strains, Phase II (KMG-II): from individual species to whole genera.</title>
        <authorList>
            <person name="Goeker M."/>
        </authorList>
    </citation>
    <scope>NUCLEOTIDE SEQUENCE [LARGE SCALE GENOMIC DNA]</scope>
    <source>
        <strain evidence="2 3">DSM 100434</strain>
    </source>
</reference>
<evidence type="ECO:0000313" key="3">
    <source>
        <dbReference type="Proteomes" id="UP000244077"/>
    </source>
</evidence>
<keyword evidence="1" id="KW-0732">Signal</keyword>
<keyword evidence="3" id="KW-1185">Reference proteome</keyword>
<proteinExistence type="predicted"/>
<sequence length="128" mass="13007">MKLIPSALIALSCLTLVACGESTDEESGSGGGVTGNQPDWNRYEENAVAADSVAADMSAATRVDTAPTQDTASMSGVFAADTIASTGGIPGTMVGEMTMEADFGEGTVEGKLYNTFLDYGSTHDPLSG</sequence>
<protein>
    <submittedName>
        <fullName evidence="2">Uncharacterized protein</fullName>
    </submittedName>
</protein>
<dbReference type="EMBL" id="QAOH01000014">
    <property type="protein sequence ID" value="PTQ68525.1"/>
    <property type="molecule type" value="Genomic_DNA"/>
</dbReference>
<feature type="signal peptide" evidence="1">
    <location>
        <begin position="1"/>
        <end position="18"/>
    </location>
</feature>
<comment type="caution">
    <text evidence="2">The sequence shown here is derived from an EMBL/GenBank/DDBJ whole genome shotgun (WGS) entry which is preliminary data.</text>
</comment>
<evidence type="ECO:0000313" key="2">
    <source>
        <dbReference type="EMBL" id="PTQ68525.1"/>
    </source>
</evidence>
<name>A0A2T5HAC9_9RHOB</name>
<organism evidence="2 3">
    <name type="scientific">Celeribacter persicus</name>
    <dbReference type="NCBI Taxonomy" id="1651082"/>
    <lineage>
        <taxon>Bacteria</taxon>
        <taxon>Pseudomonadati</taxon>
        <taxon>Pseudomonadota</taxon>
        <taxon>Alphaproteobacteria</taxon>
        <taxon>Rhodobacterales</taxon>
        <taxon>Roseobacteraceae</taxon>
        <taxon>Celeribacter</taxon>
    </lineage>
</organism>
<feature type="chain" id="PRO_5015719102" evidence="1">
    <location>
        <begin position="19"/>
        <end position="128"/>
    </location>
</feature>
<dbReference type="OrthoDB" id="7837637at2"/>
<dbReference type="PROSITE" id="PS51257">
    <property type="entry name" value="PROKAR_LIPOPROTEIN"/>
    <property type="match status" value="1"/>
</dbReference>
<gene>
    <name evidence="2" type="ORF">C8N42_1141</name>
</gene>
<accession>A0A2T5HAC9</accession>
<dbReference type="RefSeq" id="WP_107817472.1">
    <property type="nucleotide sequence ID" value="NZ_QAOH01000014.1"/>
</dbReference>